<evidence type="ECO:0000256" key="9">
    <source>
        <dbReference type="ARBA" id="ARBA00022692"/>
    </source>
</evidence>
<dbReference type="GO" id="GO:0003975">
    <property type="term" value="F:UDP-N-acetylglucosamine-dolichyl-phosphate N-acetylglucosaminephosphotransferase activity"/>
    <property type="evidence" value="ECO:0007669"/>
    <property type="project" value="UniProtKB-EC"/>
</dbReference>
<keyword evidence="9 19" id="KW-0812">Transmembrane</keyword>
<name>A0A0R3VTV8_TAEAS</name>
<dbReference type="GO" id="GO:0005789">
    <property type="term" value="C:endoplasmic reticulum membrane"/>
    <property type="evidence" value="ECO:0007669"/>
    <property type="project" value="UniProtKB-SubCell"/>
</dbReference>
<comment type="function">
    <text evidence="17">UDP-N-acetylglucosamine--dolichyl-phosphate N-acetylglucosaminephosphotransferase that operates in the biosynthetic pathway of dolichol-linked oligosaccharides, the glycan precursors employed in protein asparagine (N)-glycosylation. The assembly of dolichol-linked oligosaccharides begins on the cytosolic side of the endoplasmic reticulum membrane and finishes in its lumen. The sequential addition of sugars to dolichol pyrophosphate produces dolichol-linked oligosaccharides containing fourteen sugars, including two GlcNAcs, nine mannoses and three glucoses. Once assembled, the oligosaccharide is transferred from the lipid to nascent proteins by oligosaccharyltransferases. Catalyzes the initial step of dolichol-linked oligosaccharide biosynthesis, transfering GlcNAc-1-P from cytosolic UDP-GlcNAc onto the carrier lipid dolichyl phosphate (P-dolichol), yielding GlcNAc-P-P-dolichol embedded in the cytoplasmic leaflet of the endoplasmic reticulum membrane.</text>
</comment>
<evidence type="ECO:0000256" key="4">
    <source>
        <dbReference type="ARBA" id="ARBA00009317"/>
    </source>
</evidence>
<evidence type="ECO:0000256" key="14">
    <source>
        <dbReference type="ARBA" id="ARBA00023136"/>
    </source>
</evidence>
<feature type="transmembrane region" description="Helical" evidence="19">
    <location>
        <begin position="59"/>
        <end position="80"/>
    </location>
</feature>
<evidence type="ECO:0000256" key="7">
    <source>
        <dbReference type="ARBA" id="ARBA00022676"/>
    </source>
</evidence>
<feature type="transmembrane region" description="Helical" evidence="19">
    <location>
        <begin position="194"/>
        <end position="216"/>
    </location>
</feature>
<feature type="transmembrane region" description="Helical" evidence="19">
    <location>
        <begin position="273"/>
        <end position="295"/>
    </location>
</feature>
<dbReference type="Proteomes" id="UP000282613">
    <property type="component" value="Unassembled WGS sequence"/>
</dbReference>
<reference evidence="22" key="1">
    <citation type="submission" date="2017-02" db="UniProtKB">
        <authorList>
            <consortium name="WormBaseParasite"/>
        </authorList>
    </citation>
    <scope>IDENTIFICATION</scope>
</reference>
<dbReference type="UniPathway" id="UPA00378"/>
<evidence type="ECO:0000313" key="22">
    <source>
        <dbReference type="WBParaSite" id="TASK_0000070201-mRNA-1"/>
    </source>
</evidence>
<keyword evidence="14 19" id="KW-0472">Membrane</keyword>
<evidence type="ECO:0000256" key="1">
    <source>
        <dbReference type="ARBA" id="ARBA00001946"/>
    </source>
</evidence>
<feature type="transmembrane region" description="Helical" evidence="19">
    <location>
        <begin position="161"/>
        <end position="182"/>
    </location>
</feature>
<evidence type="ECO:0000256" key="13">
    <source>
        <dbReference type="ARBA" id="ARBA00022989"/>
    </source>
</evidence>
<feature type="transmembrane region" description="Helical" evidence="19">
    <location>
        <begin position="122"/>
        <end position="141"/>
    </location>
</feature>
<evidence type="ECO:0000256" key="5">
    <source>
        <dbReference type="ARBA" id="ARBA00013225"/>
    </source>
</evidence>
<organism evidence="22">
    <name type="scientific">Taenia asiatica</name>
    <name type="common">Asian tapeworm</name>
    <dbReference type="NCBI Taxonomy" id="60517"/>
    <lineage>
        <taxon>Eukaryota</taxon>
        <taxon>Metazoa</taxon>
        <taxon>Spiralia</taxon>
        <taxon>Lophotrochozoa</taxon>
        <taxon>Platyhelminthes</taxon>
        <taxon>Cestoda</taxon>
        <taxon>Eucestoda</taxon>
        <taxon>Cyclophyllidea</taxon>
        <taxon>Taeniidae</taxon>
        <taxon>Taenia</taxon>
    </lineage>
</organism>
<proteinExistence type="inferred from homology"/>
<dbReference type="InterPro" id="IPR033895">
    <property type="entry name" value="GPT"/>
</dbReference>
<feature type="transmembrane region" description="Helical" evidence="19">
    <location>
        <begin position="222"/>
        <end position="238"/>
    </location>
</feature>
<feature type="transmembrane region" description="Helical" evidence="19">
    <location>
        <begin position="250"/>
        <end position="267"/>
    </location>
</feature>
<dbReference type="AlphaFoldDB" id="A0A0R3VTV8"/>
<comment type="cofactor">
    <cofactor evidence="1">
        <name>Mg(2+)</name>
        <dbReference type="ChEBI" id="CHEBI:18420"/>
    </cofactor>
</comment>
<dbReference type="PANTHER" id="PTHR10571">
    <property type="entry name" value="UDP-N-ACETYLGLUCOSAMINE--DOLICHYL-PHOSPHATE N-ACETYLGLUCOSAMINEPHOSPHOTRANSFERASE"/>
    <property type="match status" value="1"/>
</dbReference>
<comment type="catalytic activity">
    <reaction evidence="18">
        <text>a di-trans,poly-cis-dolichyl phosphate + UDP-N-acetyl-alpha-D-glucosamine = an N-acetyl-alpha-D-glucosaminyl-diphospho-di-trans,poly-cis-dolichol + UMP</text>
        <dbReference type="Rhea" id="RHEA:13289"/>
        <dbReference type="Rhea" id="RHEA-COMP:19498"/>
        <dbReference type="Rhea" id="RHEA-COMP:19507"/>
        <dbReference type="ChEBI" id="CHEBI:57683"/>
        <dbReference type="ChEBI" id="CHEBI:57705"/>
        <dbReference type="ChEBI" id="CHEBI:57865"/>
        <dbReference type="ChEBI" id="CHEBI:58427"/>
        <dbReference type="EC" id="2.7.8.15"/>
    </reaction>
    <physiologicalReaction direction="left-to-right" evidence="18">
        <dbReference type="Rhea" id="RHEA:13290"/>
    </physiologicalReaction>
</comment>
<keyword evidence="13 19" id="KW-1133">Transmembrane helix</keyword>
<keyword evidence="8" id="KW-0808">Transferase</keyword>
<keyword evidence="7" id="KW-0328">Glycosyltransferase</keyword>
<dbReference type="GO" id="GO:0006488">
    <property type="term" value="P:dolichol-linked oligosaccharide biosynthetic process"/>
    <property type="evidence" value="ECO:0007669"/>
    <property type="project" value="InterPro"/>
</dbReference>
<evidence type="ECO:0000256" key="10">
    <source>
        <dbReference type="ARBA" id="ARBA00022723"/>
    </source>
</evidence>
<comment type="similarity">
    <text evidence="4">Belongs to the glycosyltransferase 4 family.</text>
</comment>
<dbReference type="PANTHER" id="PTHR10571:SF0">
    <property type="entry name" value="UDP-N-ACETYLGLUCOSAMINE--DOLICHYL-PHOSPHATE N-ACETYLGLUCOSAMINEPHOSPHOTRANSFERASE"/>
    <property type="match status" value="1"/>
</dbReference>
<comment type="subcellular location">
    <subcellularLocation>
        <location evidence="2">Endoplasmic reticulum membrane</location>
        <topology evidence="2">Multi-pass membrane protein</topology>
    </subcellularLocation>
</comment>
<evidence type="ECO:0000256" key="8">
    <source>
        <dbReference type="ARBA" id="ARBA00022679"/>
    </source>
</evidence>
<evidence type="ECO:0000256" key="15">
    <source>
        <dbReference type="ARBA" id="ARBA00029567"/>
    </source>
</evidence>
<evidence type="ECO:0000256" key="19">
    <source>
        <dbReference type="SAM" id="Phobius"/>
    </source>
</evidence>
<dbReference type="WBParaSite" id="TASK_0000070201-mRNA-1">
    <property type="protein sequence ID" value="TASK_0000070201-mRNA-1"/>
    <property type="gene ID" value="TASK_0000070201"/>
</dbReference>
<keyword evidence="10" id="KW-0479">Metal-binding</keyword>
<evidence type="ECO:0000256" key="12">
    <source>
        <dbReference type="ARBA" id="ARBA00022842"/>
    </source>
</evidence>
<dbReference type="EMBL" id="UYRS01000103">
    <property type="protein sequence ID" value="VDK21603.1"/>
    <property type="molecule type" value="Genomic_DNA"/>
</dbReference>
<dbReference type="CDD" id="cd06855">
    <property type="entry name" value="GT_GPT_euk"/>
    <property type="match status" value="1"/>
</dbReference>
<comment type="pathway">
    <text evidence="3">Protein modification; protein glycosylation.</text>
</comment>
<keyword evidence="11" id="KW-0256">Endoplasmic reticulum</keyword>
<evidence type="ECO:0000313" key="20">
    <source>
        <dbReference type="EMBL" id="VDK21603.1"/>
    </source>
</evidence>
<evidence type="ECO:0000256" key="17">
    <source>
        <dbReference type="ARBA" id="ARBA00044717"/>
    </source>
</evidence>
<evidence type="ECO:0000256" key="11">
    <source>
        <dbReference type="ARBA" id="ARBA00022824"/>
    </source>
</evidence>
<reference evidence="20 21" key="2">
    <citation type="submission" date="2018-11" db="EMBL/GenBank/DDBJ databases">
        <authorList>
            <consortium name="Pathogen Informatics"/>
        </authorList>
    </citation>
    <scope>NUCLEOTIDE SEQUENCE [LARGE SCALE GENOMIC DNA]</scope>
</reference>
<sequence>MEKFPFDKYALELCVISFLSLAAFFVTRSLLQSFGQVFIRAGLHGVDMSKPNKPILPEAQGVVAATVYINCMFLFIPLPFRVHILQSLRWYNPKSSLFIFVQPFLSDTDIIAEQAVLFKTRLIPFLAALLSICCMVFLGFADDVLNLRWRHKLILPTLSSLPLLMVHLANLGTTHIAVPLVLHRLLGTSVDIGFLYYVYMGMLAVFCTNAINIYAGINGLEAGQSIVIALSVICFNIVELNGPEWRAHLFSLYFLLPFTGVTLALLQKNWYPAQLFVGDTFCYFAGMTFAVVCILGHFSKTLMLFFIPQVFNFILSLPQLFRLIPCPRHRLPRFCERNGLLYPSTVSLHVSSLSSVGRLCLRTLLYLGFTHRNSPDPDCVDLDAKEEANSGETVIIDNLTLINLFLRFSGPISEARATVALLSIQVSGPRAGWKGFYELNLLTERKLTIRLAFPSMGFCEQEDDLEYPLVRHILCSCLAFVVRYPMAWSLYG</sequence>
<feature type="transmembrane region" description="Helical" evidence="19">
    <location>
        <begin position="302"/>
        <end position="321"/>
    </location>
</feature>
<keyword evidence="12" id="KW-0460">Magnesium</keyword>
<evidence type="ECO:0000256" key="3">
    <source>
        <dbReference type="ARBA" id="ARBA00004922"/>
    </source>
</evidence>
<dbReference type="InterPro" id="IPR000715">
    <property type="entry name" value="Glycosyl_transferase_4"/>
</dbReference>
<dbReference type="EC" id="2.7.8.15" evidence="5"/>
<protein>
    <recommendedName>
        <fullName evidence="6">UDP-N-acetylglucosamine--dolichyl-phosphate N-acetylglucosaminephosphotransferase</fullName>
        <ecNumber evidence="5">2.7.8.15</ecNumber>
    </recommendedName>
    <alternativeName>
        <fullName evidence="15">GlcNAc-1-P transferase</fullName>
    </alternativeName>
    <alternativeName>
        <fullName evidence="16">N-acetylglucosamine-1-phosphate transferase</fullName>
    </alternativeName>
</protein>
<dbReference type="GO" id="GO:0046872">
    <property type="term" value="F:metal ion binding"/>
    <property type="evidence" value="ECO:0007669"/>
    <property type="project" value="UniProtKB-KW"/>
</dbReference>
<evidence type="ECO:0000256" key="18">
    <source>
        <dbReference type="ARBA" id="ARBA00045078"/>
    </source>
</evidence>
<evidence type="ECO:0000256" key="2">
    <source>
        <dbReference type="ARBA" id="ARBA00004477"/>
    </source>
</evidence>
<evidence type="ECO:0000313" key="21">
    <source>
        <dbReference type="Proteomes" id="UP000282613"/>
    </source>
</evidence>
<dbReference type="OrthoDB" id="10262326at2759"/>
<dbReference type="GO" id="GO:0016757">
    <property type="term" value="F:glycosyltransferase activity"/>
    <property type="evidence" value="ECO:0007669"/>
    <property type="project" value="UniProtKB-KW"/>
</dbReference>
<dbReference type="STRING" id="60517.A0A0R3VTV8"/>
<accession>A0A0R3VTV8</accession>
<dbReference type="Pfam" id="PF00953">
    <property type="entry name" value="Glycos_transf_4"/>
    <property type="match status" value="1"/>
</dbReference>
<evidence type="ECO:0000256" key="6">
    <source>
        <dbReference type="ARBA" id="ARBA00017659"/>
    </source>
</evidence>
<keyword evidence="21" id="KW-1185">Reference proteome</keyword>
<gene>
    <name evidence="20" type="ORF">TASK_LOCUS703</name>
</gene>
<evidence type="ECO:0000256" key="16">
    <source>
        <dbReference type="ARBA" id="ARBA00033238"/>
    </source>
</evidence>